<gene>
    <name evidence="5" type="primary">msrP</name>
    <name evidence="7" type="ORF">SAMN05216289_103170</name>
</gene>
<dbReference type="InterPro" id="IPR022867">
    <property type="entry name" value="MsrP"/>
</dbReference>
<feature type="binding site" evidence="5">
    <location>
        <position position="85"/>
    </location>
    <ligand>
        <name>Mo-molybdopterin</name>
        <dbReference type="ChEBI" id="CHEBI:71302"/>
    </ligand>
</feature>
<evidence type="ECO:0000313" key="7">
    <source>
        <dbReference type="EMBL" id="SFN06173.1"/>
    </source>
</evidence>
<dbReference type="AlphaFoldDB" id="A0A1I4VY54"/>
<feature type="binding site" evidence="5">
    <location>
        <position position="178"/>
    </location>
    <ligand>
        <name>Mo-molybdopterin</name>
        <dbReference type="ChEBI" id="CHEBI:71302"/>
    </ligand>
</feature>
<dbReference type="OrthoDB" id="9795587at2"/>
<dbReference type="EC" id="1.8.5.-" evidence="5"/>
<dbReference type="GO" id="GO:0043546">
    <property type="term" value="F:molybdopterin cofactor binding"/>
    <property type="evidence" value="ECO:0007669"/>
    <property type="project" value="UniProtKB-UniRule"/>
</dbReference>
<feature type="domain" description="Oxidoreductase molybdopterin-binding" evidence="6">
    <location>
        <begin position="104"/>
        <end position="260"/>
    </location>
</feature>
<accession>A0A1I4VY54</accession>
<keyword evidence="1 5" id="KW-0500">Molybdenum</keyword>
<dbReference type="STRING" id="578942.SAMN05216289_103170"/>
<dbReference type="NCBIfam" id="NF003767">
    <property type="entry name" value="PRK05363.1"/>
    <property type="match status" value="1"/>
</dbReference>
<name>A0A1I4VY54_9GAMM</name>
<comment type="similarity">
    <text evidence="5">Belongs to the MsrP family.</text>
</comment>
<dbReference type="PANTHER" id="PTHR43032:SF3">
    <property type="entry name" value="PROTEIN-METHIONINE-SULFOXIDE REDUCTASE CATALYTIC SUBUNIT MSRP"/>
    <property type="match status" value="1"/>
</dbReference>
<keyword evidence="2 5" id="KW-0479">Metal-binding</keyword>
<dbReference type="Proteomes" id="UP000198575">
    <property type="component" value="Unassembled WGS sequence"/>
</dbReference>
<dbReference type="PANTHER" id="PTHR43032">
    <property type="entry name" value="PROTEIN-METHIONINE-SULFOXIDE REDUCTASE"/>
    <property type="match status" value="1"/>
</dbReference>
<evidence type="ECO:0000259" key="6">
    <source>
        <dbReference type="Pfam" id="PF00174"/>
    </source>
</evidence>
<feature type="binding site" evidence="5">
    <location>
        <position position="143"/>
    </location>
    <ligand>
        <name>Mo-molybdopterin</name>
        <dbReference type="ChEBI" id="CHEBI:71302"/>
    </ligand>
    <ligandPart>
        <name>Mo</name>
        <dbReference type="ChEBI" id="CHEBI:28685"/>
    </ligandPart>
</feature>
<dbReference type="Pfam" id="PF00174">
    <property type="entry name" value="Oxidored_molyb"/>
    <property type="match status" value="1"/>
</dbReference>
<keyword evidence="8" id="KW-1185">Reference proteome</keyword>
<evidence type="ECO:0000256" key="1">
    <source>
        <dbReference type="ARBA" id="ARBA00022505"/>
    </source>
</evidence>
<dbReference type="GO" id="GO:0016672">
    <property type="term" value="F:oxidoreductase activity, acting on a sulfur group of donors, quinone or similar compound as acceptor"/>
    <property type="evidence" value="ECO:0007669"/>
    <property type="project" value="UniProtKB-UniRule"/>
</dbReference>
<protein>
    <recommendedName>
        <fullName evidence="5">Protein-methionine-sulfoxide reductase catalytic subunit MsrP</fullName>
        <ecNumber evidence="5">1.8.5.-</ecNumber>
    </recommendedName>
</protein>
<keyword evidence="3 5" id="KW-0732">Signal</keyword>
<comment type="function">
    <text evidence="5">Part of the MsrPQ system that repairs oxidized periplasmic proteins containing methionine sulfoxide residues (Met-O), using respiratory chain electrons. Thus protects these proteins from oxidative-stress damage caused by reactive species of oxygen and chlorine generated by the host defense mechanisms. MsrPQ is essential for the maintenance of envelope integrity under bleach stress, rescuing a wide series of structurally unrelated periplasmic proteins from methionine oxidation. The catalytic subunit MsrP is non-stereospecific, being able to reduce both (R-) and (S-) diastereoisomers of methionine sulfoxide.</text>
</comment>
<evidence type="ECO:0000256" key="4">
    <source>
        <dbReference type="ARBA" id="ARBA00023002"/>
    </source>
</evidence>
<comment type="catalytic activity">
    <reaction evidence="5">
        <text>L-methionyl-[protein] + a quinone + H2O = L-methionyl-(R)-S-oxide-[protein] + a quinol</text>
        <dbReference type="Rhea" id="RHEA:51296"/>
        <dbReference type="Rhea" id="RHEA-COMP:12313"/>
        <dbReference type="Rhea" id="RHEA-COMP:12314"/>
        <dbReference type="ChEBI" id="CHEBI:15377"/>
        <dbReference type="ChEBI" id="CHEBI:16044"/>
        <dbReference type="ChEBI" id="CHEBI:24646"/>
        <dbReference type="ChEBI" id="CHEBI:45764"/>
        <dbReference type="ChEBI" id="CHEBI:132124"/>
    </reaction>
</comment>
<dbReference type="HAMAP" id="MF_01206">
    <property type="entry name" value="MsrP"/>
    <property type="match status" value="1"/>
</dbReference>
<sequence>MRRRTDPRIKPSEITPESVYLRRRELLKGLAFAPALLAGCGDTQDPQPAAAVEPELPGKRLAARPGSAFSTTETLTRATDATRYNNYYEFGTDKADPARNSSRFRPQPWSVTVGGKAAVTGTFDLEDILKGHALEERIYRLRCVEAWSMVIPWIGIPLAAVLKRFEPAADARYVAFTTVARPAEMPGLGYPVLDWPYREGLRIDEAMHPLTLLAVGLYGHELPAQNGAPLRLVVPWKYGYKSIKSIVRIDFTEEQPPTSWNQSAPDEYGFYSNVNPAVSHPRWSQATERRIAGGGFSLTGNRLQTLPFNGYAEQVASLYAGMDLVRNH</sequence>
<feature type="binding site" evidence="5">
    <location>
        <begin position="88"/>
        <end position="89"/>
    </location>
    <ligand>
        <name>Mo-molybdopterin</name>
        <dbReference type="ChEBI" id="CHEBI:71302"/>
    </ligand>
</feature>
<dbReference type="SUPFAM" id="SSF56524">
    <property type="entry name" value="Oxidoreductase molybdopterin-binding domain"/>
    <property type="match status" value="1"/>
</dbReference>
<reference evidence="7 8" key="1">
    <citation type="submission" date="2016-10" db="EMBL/GenBank/DDBJ databases">
        <authorList>
            <person name="de Groot N.N."/>
        </authorList>
    </citation>
    <scope>NUCLEOTIDE SEQUENCE [LARGE SCALE GENOMIC DNA]</scope>
    <source>
        <strain evidence="7 8">CGMCC 1.7659</strain>
    </source>
</reference>
<evidence type="ECO:0000256" key="3">
    <source>
        <dbReference type="ARBA" id="ARBA00022729"/>
    </source>
</evidence>
<evidence type="ECO:0000313" key="8">
    <source>
        <dbReference type="Proteomes" id="UP000198575"/>
    </source>
</evidence>
<dbReference type="InterPro" id="IPR036374">
    <property type="entry name" value="OxRdtase_Mopterin-bd_sf"/>
</dbReference>
<comment type="catalytic activity">
    <reaction evidence="5">
        <text>L-methionyl-[protein] + a quinone + H2O = L-methionyl-(S)-S-oxide-[protein] + a quinol</text>
        <dbReference type="Rhea" id="RHEA:51292"/>
        <dbReference type="Rhea" id="RHEA-COMP:12313"/>
        <dbReference type="Rhea" id="RHEA-COMP:12315"/>
        <dbReference type="ChEBI" id="CHEBI:15377"/>
        <dbReference type="ChEBI" id="CHEBI:16044"/>
        <dbReference type="ChEBI" id="CHEBI:24646"/>
        <dbReference type="ChEBI" id="CHEBI:44120"/>
        <dbReference type="ChEBI" id="CHEBI:132124"/>
    </reaction>
</comment>
<dbReference type="Gene3D" id="3.90.420.10">
    <property type="entry name" value="Oxidoreductase, molybdopterin-binding domain"/>
    <property type="match status" value="1"/>
</dbReference>
<evidence type="ECO:0000256" key="5">
    <source>
        <dbReference type="HAMAP-Rule" id="MF_01206"/>
    </source>
</evidence>
<dbReference type="RefSeq" id="WP_092404944.1">
    <property type="nucleotide sequence ID" value="NZ_FOVF01000003.1"/>
</dbReference>
<dbReference type="InterPro" id="IPR000572">
    <property type="entry name" value="OxRdtase_Mopterin-bd_dom"/>
</dbReference>
<proteinExistence type="inferred from homology"/>
<dbReference type="GO" id="GO:0030091">
    <property type="term" value="P:protein repair"/>
    <property type="evidence" value="ECO:0007669"/>
    <property type="project" value="UniProtKB-UniRule"/>
</dbReference>
<feature type="binding site" evidence="5">
    <location>
        <position position="231"/>
    </location>
    <ligand>
        <name>Mo-molybdopterin</name>
        <dbReference type="ChEBI" id="CHEBI:71302"/>
    </ligand>
</feature>
<dbReference type="GO" id="GO:0046872">
    <property type="term" value="F:metal ion binding"/>
    <property type="evidence" value="ECO:0007669"/>
    <property type="project" value="UniProtKB-KW"/>
</dbReference>
<feature type="binding site" evidence="5">
    <location>
        <position position="226"/>
    </location>
    <ligand>
        <name>Mo-molybdopterin</name>
        <dbReference type="ChEBI" id="CHEBI:71302"/>
    </ligand>
</feature>
<dbReference type="EMBL" id="FOVF01000003">
    <property type="protein sequence ID" value="SFN06173.1"/>
    <property type="molecule type" value="Genomic_DNA"/>
</dbReference>
<organism evidence="7 8">
    <name type="scientific">Dokdonella immobilis</name>
    <dbReference type="NCBI Taxonomy" id="578942"/>
    <lineage>
        <taxon>Bacteria</taxon>
        <taxon>Pseudomonadati</taxon>
        <taxon>Pseudomonadota</taxon>
        <taxon>Gammaproteobacteria</taxon>
        <taxon>Lysobacterales</taxon>
        <taxon>Rhodanobacteraceae</taxon>
        <taxon>Dokdonella</taxon>
    </lineage>
</organism>
<keyword evidence="4 5" id="KW-0560">Oxidoreductase</keyword>
<comment type="subunit">
    <text evidence="5">Heterodimer of a catalytic subunit (MsrP) and a heme-binding subunit (MsrQ).</text>
</comment>
<evidence type="ECO:0000256" key="2">
    <source>
        <dbReference type="ARBA" id="ARBA00022723"/>
    </source>
</evidence>
<feature type="binding site" evidence="5">
    <location>
        <begin position="242"/>
        <end position="244"/>
    </location>
    <ligand>
        <name>Mo-molybdopterin</name>
        <dbReference type="ChEBI" id="CHEBI:71302"/>
    </ligand>
</feature>
<comment type="cofactor">
    <cofactor evidence="5">
        <name>Mo-molybdopterin</name>
        <dbReference type="ChEBI" id="CHEBI:71302"/>
    </cofactor>
    <text evidence="5">Binds 1 Mo-molybdopterin (Mo-MPT) cofactor per subunit.</text>
</comment>